<dbReference type="Proteomes" id="UP000291117">
    <property type="component" value="Unassembled WGS sequence"/>
</dbReference>
<evidence type="ECO:0000256" key="1">
    <source>
        <dbReference type="SAM" id="SignalP"/>
    </source>
</evidence>
<protein>
    <submittedName>
        <fullName evidence="2">Gliding motility-associated C-terminal domain-containing protein</fullName>
    </submittedName>
</protein>
<dbReference type="AlphaFoldDB" id="A0A4R0MRP2"/>
<dbReference type="InterPro" id="IPR026341">
    <property type="entry name" value="T9SS_type_B"/>
</dbReference>
<name>A0A4R0MRP2_9SPHI</name>
<comment type="caution">
    <text evidence="2">The sequence shown here is derived from an EMBL/GenBank/DDBJ whole genome shotgun (WGS) entry which is preliminary data.</text>
</comment>
<evidence type="ECO:0000313" key="3">
    <source>
        <dbReference type="Proteomes" id="UP000291117"/>
    </source>
</evidence>
<dbReference type="RefSeq" id="WP_131611085.1">
    <property type="nucleotide sequence ID" value="NZ_SJSM01000018.1"/>
</dbReference>
<organism evidence="2 3">
    <name type="scientific">Pedobacter hiemivivus</name>
    <dbReference type="NCBI Taxonomy" id="2530454"/>
    <lineage>
        <taxon>Bacteria</taxon>
        <taxon>Pseudomonadati</taxon>
        <taxon>Bacteroidota</taxon>
        <taxon>Sphingobacteriia</taxon>
        <taxon>Sphingobacteriales</taxon>
        <taxon>Sphingobacteriaceae</taxon>
        <taxon>Pedobacter</taxon>
    </lineage>
</organism>
<evidence type="ECO:0000313" key="2">
    <source>
        <dbReference type="EMBL" id="TCC89580.1"/>
    </source>
</evidence>
<proteinExistence type="predicted"/>
<dbReference type="OrthoDB" id="635358at2"/>
<feature type="chain" id="PRO_5020865804" evidence="1">
    <location>
        <begin position="22"/>
        <end position="1179"/>
    </location>
</feature>
<gene>
    <name evidence="2" type="ORF">EZ444_20835</name>
</gene>
<dbReference type="EMBL" id="SJSM01000018">
    <property type="protein sequence ID" value="TCC89580.1"/>
    <property type="molecule type" value="Genomic_DNA"/>
</dbReference>
<keyword evidence="1" id="KW-0732">Signal</keyword>
<accession>A0A4R0MRP2</accession>
<sequence>MRYSKCAILVFLLFGFLTGFSQTVEVTSTADAGTGTLRAALAGIPTVRTVPYIINFNLPGDMSNEANRTIRLRSQLPNVPSNVTIDGTSQTGPALGASGAKIIIEPEDPSMTPLFTSCLTIANFNTFDVQTSNVEIYGLYIKDFARITNLQNTNIQASGIIIDSRAKNIKIGAPGKGNVISGNQNGISIRNASNYSITNPLTDISIRSNLIGLHYDGLTAKTNFNGINATDFREGALTIGGDNPGDGNVVSANKINIDIKVSNFGSTRFAINVVNNKIGTDRTGTVDFRNIPLFVVPSAVEISGLKVDGSNTNLYVRDNVISGNRTAGLSIANADFIVTGNSIGTGVLGSEVLGNGIGVKIEPGAVGFIGGDTDAKANKIANNEFGIESLSAKPITITRNSMYCNTKSSIGQTRNIGQPYVQILIARAGFLSGKATPNSTIELFYTENCNGLCEGKQYFATRPTGSDGRWDYTGAISGKVTATATVLNLTTSPFSTAEVLDNEILNEPVTCNGNGSLKVPEPREGITFQWYKVLSDGTKVDLGTAQEILNLNEGFYELITDDGCRKIAKVPLLEVKDQKLTDLQVKWPDEQCGETSFNFSATVQRGKGAKTFKWVDQNGVTVRSGASVNMGPGTYKLVVTDEANCEVSEQGREIKIRPIPTIINSVPPSPAKCGFADGAIRGITIGGSPTGTLTYRWNMYNPSVPPYVGAIVGGNSLELTDVEGGTYMLTVMDQGNCTPVTKFYTIPIIKSVIISPAQTTRATCNKSNGSIFGVTITEANYIQWIGPTGAILEEGSYSPGQSLLQKDLAPGTYTLKARNTITGCSDSRNFIVDQTIPTIYNLTERIIDATCGLNNGRITLQYSTADPRRFEWRDDMGTVLTTGTIKDLNGLAPGTYRYFAYDDNNCITEFGPFEVKKIDELAIVPGSGIATNDGCSLSRGGVKGVRFSGGIQPYRFTWENEAGETVYSGPTPDLLNVPAGKYRMILEDATSCGRKVSADFYTVENPSFPISTPVANDMRVCYATEIMIKVMAPEEGTYQLYREATDATPIMERANGIFIFKVSKTGDYLIRRKLGSCYSDFVPLHIEVTNDNLEIKNTMTPNGDGMNDYWMISGLPDHKDINIKVYTRSGQLVYESTGPYNKPFDGRFRGVDLPAGAYYYKIDLRADCNPIGGSITLLR</sequence>
<dbReference type="Pfam" id="PF13585">
    <property type="entry name" value="CHU_C"/>
    <property type="match status" value="1"/>
</dbReference>
<dbReference type="NCBIfam" id="TIGR04131">
    <property type="entry name" value="Bac_Flav_CTERM"/>
    <property type="match status" value="1"/>
</dbReference>
<keyword evidence="3" id="KW-1185">Reference proteome</keyword>
<feature type="signal peptide" evidence="1">
    <location>
        <begin position="1"/>
        <end position="21"/>
    </location>
</feature>
<reference evidence="2 3" key="1">
    <citation type="submission" date="2019-02" db="EMBL/GenBank/DDBJ databases">
        <title>Pedobacter sp. RP-3-8 sp. nov., isolated from Arctic soil.</title>
        <authorList>
            <person name="Dahal R.H."/>
        </authorList>
    </citation>
    <scope>NUCLEOTIDE SEQUENCE [LARGE SCALE GENOMIC DNA]</scope>
    <source>
        <strain evidence="2 3">RP-3-8</strain>
    </source>
</reference>